<keyword evidence="1" id="KW-1133">Transmembrane helix</keyword>
<evidence type="ECO:0000313" key="2">
    <source>
        <dbReference type="EMBL" id="GAA2896172.1"/>
    </source>
</evidence>
<dbReference type="RefSeq" id="WP_344978791.1">
    <property type="nucleotide sequence ID" value="NZ_BAAAVI010000057.1"/>
</dbReference>
<evidence type="ECO:0000256" key="1">
    <source>
        <dbReference type="SAM" id="Phobius"/>
    </source>
</evidence>
<accession>A0ABP6INM7</accession>
<organism evidence="2 3">
    <name type="scientific">Streptosporangium fragile</name>
    <dbReference type="NCBI Taxonomy" id="46186"/>
    <lineage>
        <taxon>Bacteria</taxon>
        <taxon>Bacillati</taxon>
        <taxon>Actinomycetota</taxon>
        <taxon>Actinomycetes</taxon>
        <taxon>Streptosporangiales</taxon>
        <taxon>Streptosporangiaceae</taxon>
        <taxon>Streptosporangium</taxon>
    </lineage>
</organism>
<dbReference type="Proteomes" id="UP001500831">
    <property type="component" value="Unassembled WGS sequence"/>
</dbReference>
<reference evidence="3" key="1">
    <citation type="journal article" date="2019" name="Int. J. Syst. Evol. Microbiol.">
        <title>The Global Catalogue of Microorganisms (GCM) 10K type strain sequencing project: providing services to taxonomists for standard genome sequencing and annotation.</title>
        <authorList>
            <consortium name="The Broad Institute Genomics Platform"/>
            <consortium name="The Broad Institute Genome Sequencing Center for Infectious Disease"/>
            <person name="Wu L."/>
            <person name="Ma J."/>
        </authorList>
    </citation>
    <scope>NUCLEOTIDE SEQUENCE [LARGE SCALE GENOMIC DNA]</scope>
    <source>
        <strain evidence="3">JCM 6242</strain>
    </source>
</reference>
<comment type="caution">
    <text evidence="2">The sequence shown here is derived from an EMBL/GenBank/DDBJ whole genome shotgun (WGS) entry which is preliminary data.</text>
</comment>
<evidence type="ECO:0008006" key="4">
    <source>
        <dbReference type="Google" id="ProtNLM"/>
    </source>
</evidence>
<dbReference type="EMBL" id="BAAAVI010000057">
    <property type="protein sequence ID" value="GAA2896172.1"/>
    <property type="molecule type" value="Genomic_DNA"/>
</dbReference>
<protein>
    <recommendedName>
        <fullName evidence="4">RDD domain-containing protein</fullName>
    </recommendedName>
</protein>
<proteinExistence type="predicted"/>
<gene>
    <name evidence="2" type="ORF">GCM10010517_61110</name>
</gene>
<keyword evidence="3" id="KW-1185">Reference proteome</keyword>
<sequence>MLINLADTLWIFAGSERRCLHDVITGTVVVDLADSAGKGLGRPGFLFGLGATAALSTTLVLVYVLMAR</sequence>
<name>A0ABP6INM7_9ACTN</name>
<evidence type="ECO:0000313" key="3">
    <source>
        <dbReference type="Proteomes" id="UP001500831"/>
    </source>
</evidence>
<keyword evidence="1" id="KW-0472">Membrane</keyword>
<keyword evidence="1" id="KW-0812">Transmembrane</keyword>
<feature type="transmembrane region" description="Helical" evidence="1">
    <location>
        <begin position="45"/>
        <end position="66"/>
    </location>
</feature>